<keyword evidence="4" id="KW-0812">Transmembrane</keyword>
<dbReference type="PANTHER" id="PTHR32444">
    <property type="entry name" value="BULB-TYPE LECTIN DOMAIN-CONTAINING PROTEIN"/>
    <property type="match status" value="1"/>
</dbReference>
<evidence type="ECO:0008006" key="9">
    <source>
        <dbReference type="Google" id="ProtNLM"/>
    </source>
</evidence>
<dbReference type="OrthoDB" id="1910371at2759"/>
<dbReference type="FunFam" id="2.90.10.10:FF:000005">
    <property type="entry name" value="G-type lectin S-receptor-like serine/threonine-protein kinase"/>
    <property type="match status" value="1"/>
</dbReference>
<keyword evidence="2" id="KW-1015">Disulfide bond</keyword>
<dbReference type="Pfam" id="PF00954">
    <property type="entry name" value="S_locus_glycop"/>
    <property type="match status" value="1"/>
</dbReference>
<dbReference type="InterPro" id="IPR003609">
    <property type="entry name" value="Pan_app"/>
</dbReference>
<feature type="domain" description="Bulb-type lectin" evidence="5">
    <location>
        <begin position="594"/>
        <end position="716"/>
    </location>
</feature>
<keyword evidence="4" id="KW-0472">Membrane</keyword>
<evidence type="ECO:0000259" key="6">
    <source>
        <dbReference type="PROSITE" id="PS50948"/>
    </source>
</evidence>
<dbReference type="Pfam" id="PF01453">
    <property type="entry name" value="B_lectin"/>
    <property type="match status" value="2"/>
</dbReference>
<dbReference type="CDD" id="cd00028">
    <property type="entry name" value="B_lectin"/>
    <property type="match status" value="2"/>
</dbReference>
<dbReference type="Pfam" id="PF08276">
    <property type="entry name" value="PAN_2"/>
    <property type="match status" value="1"/>
</dbReference>
<keyword evidence="8" id="KW-1185">Reference proteome</keyword>
<dbReference type="InterPro" id="IPR036426">
    <property type="entry name" value="Bulb-type_lectin_dom_sf"/>
</dbReference>
<reference evidence="7 8" key="1">
    <citation type="submission" date="2019-09" db="EMBL/GenBank/DDBJ databases">
        <title>A chromosome-level genome assembly of the Chinese tupelo Nyssa sinensis.</title>
        <authorList>
            <person name="Yang X."/>
            <person name="Kang M."/>
            <person name="Yang Y."/>
            <person name="Xiong H."/>
            <person name="Wang M."/>
            <person name="Zhang Z."/>
            <person name="Wang Z."/>
            <person name="Wu H."/>
            <person name="Ma T."/>
            <person name="Liu J."/>
            <person name="Xi Z."/>
        </authorList>
    </citation>
    <scope>NUCLEOTIDE SEQUENCE [LARGE SCALE GENOMIC DNA]</scope>
    <source>
        <strain evidence="7">J267</strain>
        <tissue evidence="7">Leaf</tissue>
    </source>
</reference>
<gene>
    <name evidence="7" type="ORF">F0562_018975</name>
</gene>
<dbReference type="AlphaFoldDB" id="A0A5J4ZCD2"/>
<evidence type="ECO:0000313" key="7">
    <source>
        <dbReference type="EMBL" id="KAA8515414.1"/>
    </source>
</evidence>
<dbReference type="PROSITE" id="PS50948">
    <property type="entry name" value="PAN"/>
    <property type="match status" value="1"/>
</dbReference>
<keyword evidence="1" id="KW-0732">Signal</keyword>
<feature type="domain" description="Bulb-type lectin" evidence="5">
    <location>
        <begin position="67"/>
        <end position="188"/>
    </location>
</feature>
<dbReference type="SUPFAM" id="SSF51110">
    <property type="entry name" value="alpha-D-mannose-specific plant lectins"/>
    <property type="match status" value="2"/>
</dbReference>
<dbReference type="EMBL" id="CM018052">
    <property type="protein sequence ID" value="KAA8515414.1"/>
    <property type="molecule type" value="Genomic_DNA"/>
</dbReference>
<evidence type="ECO:0000256" key="2">
    <source>
        <dbReference type="ARBA" id="ARBA00023157"/>
    </source>
</evidence>
<organism evidence="7 8">
    <name type="scientific">Nyssa sinensis</name>
    <dbReference type="NCBI Taxonomy" id="561372"/>
    <lineage>
        <taxon>Eukaryota</taxon>
        <taxon>Viridiplantae</taxon>
        <taxon>Streptophyta</taxon>
        <taxon>Embryophyta</taxon>
        <taxon>Tracheophyta</taxon>
        <taxon>Spermatophyta</taxon>
        <taxon>Magnoliopsida</taxon>
        <taxon>eudicotyledons</taxon>
        <taxon>Gunneridae</taxon>
        <taxon>Pentapetalae</taxon>
        <taxon>asterids</taxon>
        <taxon>Cornales</taxon>
        <taxon>Nyssaceae</taxon>
        <taxon>Nyssa</taxon>
    </lineage>
</organism>
<dbReference type="Proteomes" id="UP000325577">
    <property type="component" value="Linkage Group LG9"/>
</dbReference>
<dbReference type="InterPro" id="IPR000858">
    <property type="entry name" value="S_locus_glycoprot_dom"/>
</dbReference>
<accession>A0A5J4ZCD2</accession>
<evidence type="ECO:0000259" key="5">
    <source>
        <dbReference type="PROSITE" id="PS50927"/>
    </source>
</evidence>
<dbReference type="SMART" id="SM00108">
    <property type="entry name" value="B_lectin"/>
    <property type="match status" value="2"/>
</dbReference>
<dbReference type="Gene3D" id="2.90.10.10">
    <property type="entry name" value="Bulb-type lectin domain"/>
    <property type="match status" value="2"/>
</dbReference>
<dbReference type="SMART" id="SM00473">
    <property type="entry name" value="PAN_AP"/>
    <property type="match status" value="1"/>
</dbReference>
<proteinExistence type="predicted"/>
<evidence type="ECO:0000256" key="4">
    <source>
        <dbReference type="SAM" id="Phobius"/>
    </source>
</evidence>
<protein>
    <recommendedName>
        <fullName evidence="9">Receptor-like serine/threonine-protein kinase</fullName>
    </recommendedName>
</protein>
<sequence>MRLYLLPNYNTEILLDFWVVALKEKKRCCYMNTCLTKGWIFFLFDTTKQAQLDWRKRFTIIEGIARADRIPQGQLLRDGETIISADQIFVLGFFSPGNSTYRYVGIWYYRIPGQSVIWVANRENGISGKDGVFTIGNDGNLMVLDGTGNSVWSSTASVVTGNSTAILMDTGNLMLSRSDRVGDINEALWQSFNDPTDTYLPNMRVYLNVQRGENRVFTSWRSANDPSPGRYSMGVDPRGSPQIVIWEGLNRHWRSGHWNGLIFTGVPNMRAIYLYGFNLINEGNDNLYFTYTSSNSSTILRFQIRSDGNEEQLRWEEGANQWSVIQSQPANECEVYNKCGAFGECSVTDSPICSCIKGFVPKDRDQWNRGNWSGGCVRRTQLQCERNGSLIEGEGGEGDGFVHLEGVKLPDFLDSVGSEDLEECEEKCLKNCSCNAYAFVSGISCMIWSGDLVDVHHFAEGGNTLYIRLANSELGGKRKITTLVIVAIVVAGTFFLSVSIWLLWRFKAKLKDSCWKNNELPQFDARRNAEFSTDFSGSNDLSAEGQHGSGPELALFDFNSVAGATNNFETKLGRGGFGPVYKENETKGRGCGTSQPEGTKRANHVGQTLISAGQIFELGFFSPGNSGKQFVGIWYNNISVSKVWVENRENPLTVMGSASGLTIGSDGNLKLMDGKQNTVWSTNVSVQSNNSIAVLSDNGNFILKIASQDWFLGRALVILVTLFYQA</sequence>
<name>A0A5J4ZCD2_9ASTE</name>
<evidence type="ECO:0000256" key="1">
    <source>
        <dbReference type="ARBA" id="ARBA00022729"/>
    </source>
</evidence>
<keyword evidence="3" id="KW-0325">Glycoprotein</keyword>
<feature type="transmembrane region" description="Helical" evidence="4">
    <location>
        <begin position="480"/>
        <end position="504"/>
    </location>
</feature>
<dbReference type="InterPro" id="IPR001480">
    <property type="entry name" value="Bulb-type_lectin_dom"/>
</dbReference>
<dbReference type="PANTHER" id="PTHR32444:SF242">
    <property type="entry name" value="G-TYPE LECTIN S-RECEPTOR-LIKE SERINE_THREONINE-PROTEIN KINASE RKS1"/>
    <property type="match status" value="1"/>
</dbReference>
<dbReference type="GO" id="GO:0048544">
    <property type="term" value="P:recognition of pollen"/>
    <property type="evidence" value="ECO:0007669"/>
    <property type="project" value="InterPro"/>
</dbReference>
<evidence type="ECO:0000256" key="3">
    <source>
        <dbReference type="ARBA" id="ARBA00023180"/>
    </source>
</evidence>
<dbReference type="CDD" id="cd01098">
    <property type="entry name" value="PAN_AP_plant"/>
    <property type="match status" value="1"/>
</dbReference>
<feature type="domain" description="Apple" evidence="6">
    <location>
        <begin position="384"/>
        <end position="470"/>
    </location>
</feature>
<evidence type="ECO:0000313" key="8">
    <source>
        <dbReference type="Proteomes" id="UP000325577"/>
    </source>
</evidence>
<keyword evidence="4" id="KW-1133">Transmembrane helix</keyword>
<dbReference type="PROSITE" id="PS50927">
    <property type="entry name" value="BULB_LECTIN"/>
    <property type="match status" value="2"/>
</dbReference>